<feature type="domain" description="DAGKc" evidence="5">
    <location>
        <begin position="3"/>
        <end position="131"/>
    </location>
</feature>
<keyword evidence="3" id="KW-0418">Kinase</keyword>
<dbReference type="Pfam" id="PF19279">
    <property type="entry name" value="YegS_C"/>
    <property type="match status" value="1"/>
</dbReference>
<dbReference type="Pfam" id="PF00781">
    <property type="entry name" value="DAGK_cat"/>
    <property type="match status" value="1"/>
</dbReference>
<reference evidence="6" key="1">
    <citation type="journal article" date="2015" name="Nature">
        <title>Complex archaea that bridge the gap between prokaryotes and eukaryotes.</title>
        <authorList>
            <person name="Spang A."/>
            <person name="Saw J.H."/>
            <person name="Jorgensen S.L."/>
            <person name="Zaremba-Niedzwiedzka K."/>
            <person name="Martijn J."/>
            <person name="Lind A.E."/>
            <person name="van Eijk R."/>
            <person name="Schleper C."/>
            <person name="Guy L."/>
            <person name="Ettema T.J."/>
        </authorList>
    </citation>
    <scope>NUCLEOTIDE SEQUENCE</scope>
</reference>
<comment type="caution">
    <text evidence="6">The sequence shown here is derived from an EMBL/GenBank/DDBJ whole genome shotgun (WGS) entry which is preliminary data.</text>
</comment>
<dbReference type="InterPro" id="IPR045540">
    <property type="entry name" value="YegS/DAGK_C"/>
</dbReference>
<dbReference type="AlphaFoldDB" id="A0A0F9RGK4"/>
<dbReference type="SUPFAM" id="SSF111331">
    <property type="entry name" value="NAD kinase/diacylglycerol kinase-like"/>
    <property type="match status" value="1"/>
</dbReference>
<dbReference type="GO" id="GO:0016301">
    <property type="term" value="F:kinase activity"/>
    <property type="evidence" value="ECO:0007669"/>
    <property type="project" value="UniProtKB-KW"/>
</dbReference>
<dbReference type="InterPro" id="IPR016064">
    <property type="entry name" value="NAD/diacylglycerol_kinase_sf"/>
</dbReference>
<dbReference type="GO" id="GO:0005524">
    <property type="term" value="F:ATP binding"/>
    <property type="evidence" value="ECO:0007669"/>
    <property type="project" value="UniProtKB-KW"/>
</dbReference>
<evidence type="ECO:0000256" key="3">
    <source>
        <dbReference type="ARBA" id="ARBA00022777"/>
    </source>
</evidence>
<dbReference type="InterPro" id="IPR001206">
    <property type="entry name" value="Diacylglycerol_kinase_cat_dom"/>
</dbReference>
<dbReference type="SMART" id="SM00046">
    <property type="entry name" value="DAGKc"/>
    <property type="match status" value="1"/>
</dbReference>
<keyword evidence="2" id="KW-0547">Nucleotide-binding</keyword>
<evidence type="ECO:0000256" key="2">
    <source>
        <dbReference type="ARBA" id="ARBA00022741"/>
    </source>
</evidence>
<dbReference type="InterPro" id="IPR050187">
    <property type="entry name" value="Lipid_Phosphate_FormReg"/>
</dbReference>
<gene>
    <name evidence="6" type="ORF">LCGC14_0580170</name>
</gene>
<keyword evidence="4" id="KW-0067">ATP-binding</keyword>
<evidence type="ECO:0000256" key="4">
    <source>
        <dbReference type="ARBA" id="ARBA00022840"/>
    </source>
</evidence>
<accession>A0A0F9RGK4</accession>
<dbReference type="EMBL" id="LAZR01000876">
    <property type="protein sequence ID" value="KKN55640.1"/>
    <property type="molecule type" value="Genomic_DNA"/>
</dbReference>
<dbReference type="PANTHER" id="PTHR12358">
    <property type="entry name" value="SPHINGOSINE KINASE"/>
    <property type="match status" value="1"/>
</dbReference>
<evidence type="ECO:0000259" key="5">
    <source>
        <dbReference type="PROSITE" id="PS50146"/>
    </source>
</evidence>
<dbReference type="InterPro" id="IPR017438">
    <property type="entry name" value="ATP-NAD_kinase_N"/>
</dbReference>
<dbReference type="Gene3D" id="2.60.200.40">
    <property type="match status" value="1"/>
</dbReference>
<dbReference type="PANTHER" id="PTHR12358:SF54">
    <property type="entry name" value="SPHINGOSINE KINASE RELATED PROTEIN"/>
    <property type="match status" value="1"/>
</dbReference>
<name>A0A0F9RGK4_9ZZZZ</name>
<sequence length="292" mass="31843">MTAKIKKVLLVINPIAGDSDKQPIIEMVEQYLDSDVELRIYTTTGDDDITNIGTEIKDFEPNRVLVAGGDGTVKMVAEASRDFKLVVGILPAGSANGLATDLDLPKDSKRALITAMGNQTIKMDALRIGDSIGLHISDLGINAELIHKYSENSVRGHFGYFLSSIPALLETESPYKFTITANGEDRKVEAVMVAFANSQKFGTGALVNPNGKLDDGKFEVLIFKKLDVLEIIKTLRGNIDMDPDFVEVIQTTEVRVTTEKPVSFQIDGEPDGTQREVNVTILPNYIEIATGL</sequence>
<organism evidence="6">
    <name type="scientific">marine sediment metagenome</name>
    <dbReference type="NCBI Taxonomy" id="412755"/>
    <lineage>
        <taxon>unclassified sequences</taxon>
        <taxon>metagenomes</taxon>
        <taxon>ecological metagenomes</taxon>
    </lineage>
</organism>
<evidence type="ECO:0000313" key="6">
    <source>
        <dbReference type="EMBL" id="KKN55640.1"/>
    </source>
</evidence>
<protein>
    <recommendedName>
        <fullName evidence="5">DAGKc domain-containing protein</fullName>
    </recommendedName>
</protein>
<dbReference type="Gene3D" id="3.40.50.10330">
    <property type="entry name" value="Probable inorganic polyphosphate/atp-NAD kinase, domain 1"/>
    <property type="match status" value="1"/>
</dbReference>
<keyword evidence="1" id="KW-0808">Transferase</keyword>
<evidence type="ECO:0000256" key="1">
    <source>
        <dbReference type="ARBA" id="ARBA00022679"/>
    </source>
</evidence>
<proteinExistence type="predicted"/>
<dbReference type="PROSITE" id="PS50146">
    <property type="entry name" value="DAGK"/>
    <property type="match status" value="1"/>
</dbReference>